<feature type="domain" description="N-acetyltransferase" evidence="3">
    <location>
        <begin position="1"/>
        <end position="145"/>
    </location>
</feature>
<dbReference type="PANTHER" id="PTHR42919">
    <property type="entry name" value="N-ALPHA-ACETYLTRANSFERASE"/>
    <property type="match status" value="1"/>
</dbReference>
<evidence type="ECO:0000313" key="5">
    <source>
        <dbReference type="EMBL" id="VFT80337.1"/>
    </source>
</evidence>
<keyword evidence="6" id="KW-1185">Reference proteome</keyword>
<dbReference type="OrthoDB" id="47374at2759"/>
<evidence type="ECO:0000256" key="2">
    <source>
        <dbReference type="ARBA" id="ARBA00023315"/>
    </source>
</evidence>
<dbReference type="EMBL" id="CAADRA010000516">
    <property type="protein sequence ID" value="VFT80337.1"/>
    <property type="molecule type" value="Genomic_DNA"/>
</dbReference>
<dbReference type="Gene3D" id="3.40.630.30">
    <property type="match status" value="1"/>
</dbReference>
<dbReference type="PROSITE" id="PS51186">
    <property type="entry name" value="GNAT"/>
    <property type="match status" value="1"/>
</dbReference>
<protein>
    <submittedName>
        <fullName evidence="5">Aste57867_3163 protein</fullName>
    </submittedName>
</protein>
<evidence type="ECO:0000313" key="4">
    <source>
        <dbReference type="EMBL" id="KAF0715794.1"/>
    </source>
</evidence>
<keyword evidence="1" id="KW-0808">Transferase</keyword>
<dbReference type="InterPro" id="IPR016181">
    <property type="entry name" value="Acyl_CoA_acyltransferase"/>
</dbReference>
<dbReference type="SUPFAM" id="SSF55729">
    <property type="entry name" value="Acyl-CoA N-acyltransferases (Nat)"/>
    <property type="match status" value="1"/>
</dbReference>
<evidence type="ECO:0000259" key="3">
    <source>
        <dbReference type="PROSITE" id="PS51186"/>
    </source>
</evidence>
<reference evidence="5 6" key="1">
    <citation type="submission" date="2019-03" db="EMBL/GenBank/DDBJ databases">
        <authorList>
            <person name="Gaulin E."/>
            <person name="Dumas B."/>
        </authorList>
    </citation>
    <scope>NUCLEOTIDE SEQUENCE [LARGE SCALE GENOMIC DNA]</scope>
    <source>
        <strain evidence="5">CBS 568.67</strain>
    </source>
</reference>
<keyword evidence="2" id="KW-0012">Acyltransferase</keyword>
<dbReference type="Pfam" id="PF00583">
    <property type="entry name" value="Acetyltransf_1"/>
    <property type="match status" value="1"/>
</dbReference>
<dbReference type="InterPro" id="IPR000182">
    <property type="entry name" value="GNAT_dom"/>
</dbReference>
<dbReference type="EMBL" id="VJMH01000516">
    <property type="protein sequence ID" value="KAF0715794.1"/>
    <property type="molecule type" value="Genomic_DNA"/>
</dbReference>
<dbReference type="Proteomes" id="UP000332933">
    <property type="component" value="Unassembled WGS sequence"/>
</dbReference>
<gene>
    <name evidence="5" type="primary">Aste57867_3163</name>
    <name evidence="4" type="ORF">As57867_003154</name>
    <name evidence="5" type="ORF">ASTE57867_3163</name>
</gene>
<dbReference type="AlphaFoldDB" id="A0A485KA55"/>
<organism evidence="5 6">
    <name type="scientific">Aphanomyces stellatus</name>
    <dbReference type="NCBI Taxonomy" id="120398"/>
    <lineage>
        <taxon>Eukaryota</taxon>
        <taxon>Sar</taxon>
        <taxon>Stramenopiles</taxon>
        <taxon>Oomycota</taxon>
        <taxon>Saprolegniomycetes</taxon>
        <taxon>Saprolegniales</taxon>
        <taxon>Verrucalvaceae</taxon>
        <taxon>Aphanomyces</taxon>
    </lineage>
</organism>
<evidence type="ECO:0000256" key="1">
    <source>
        <dbReference type="ARBA" id="ARBA00022679"/>
    </source>
</evidence>
<dbReference type="PANTHER" id="PTHR42919:SF8">
    <property type="entry name" value="N-ALPHA-ACETYLTRANSFERASE 50"/>
    <property type="match status" value="1"/>
</dbReference>
<reference evidence="4" key="2">
    <citation type="submission" date="2019-06" db="EMBL/GenBank/DDBJ databases">
        <title>Genomics analysis of Aphanomyces spp. identifies a new class of oomycete effector associated with host adaptation.</title>
        <authorList>
            <person name="Gaulin E."/>
        </authorList>
    </citation>
    <scope>NUCLEOTIDE SEQUENCE</scope>
    <source>
        <strain evidence="4">CBS 578.67</strain>
    </source>
</reference>
<accession>A0A485KA55</accession>
<sequence length="148" mass="16348">MEFVPLDAESVAAVRRLNSAALPIPVQDHVYRDAMTPPVHSCVVTKAGKVIAAILLHEDDDTVMCIRTIAVDIGQRGQGIGRTLIEKAIEVASSTKRTLYLHVQVDNADAIRVYSAMGFNVRERLSNYYRRLACPDCFVMTRDPSSTT</sequence>
<dbReference type="CDD" id="cd04301">
    <property type="entry name" value="NAT_SF"/>
    <property type="match status" value="1"/>
</dbReference>
<proteinExistence type="predicted"/>
<name>A0A485KA55_9STRA</name>
<dbReference type="GO" id="GO:0016747">
    <property type="term" value="F:acyltransferase activity, transferring groups other than amino-acyl groups"/>
    <property type="evidence" value="ECO:0007669"/>
    <property type="project" value="InterPro"/>
</dbReference>
<evidence type="ECO:0000313" key="6">
    <source>
        <dbReference type="Proteomes" id="UP000332933"/>
    </source>
</evidence>
<dbReference type="InterPro" id="IPR051556">
    <property type="entry name" value="N-term/lysine_N-AcTrnsfr"/>
</dbReference>